<dbReference type="InterPro" id="IPR012854">
    <property type="entry name" value="Cu_amine_oxidase-like_N"/>
</dbReference>
<dbReference type="InterPro" id="IPR036582">
    <property type="entry name" value="Mao_N_sf"/>
</dbReference>
<feature type="signal peptide" evidence="1">
    <location>
        <begin position="1"/>
        <end position="23"/>
    </location>
</feature>
<name>A0A4S4BKL5_9BACL</name>
<proteinExistence type="predicted"/>
<feature type="domain" description="Copper amine oxidase-like N-terminal" evidence="2">
    <location>
        <begin position="36"/>
        <end position="143"/>
    </location>
</feature>
<sequence>MFKKTIAIVATASVILGATPAFAVPGTDLKAIPVIVNGQKVKFPDTEPYISAAGNTMVPVRFVSERLGADVKWDNTTQTVLVSYNGKNIKMSVGSKEVSVDGVVSTLDTSAEIYDTRTMVPLRFVSEVLGSEVIWDQGAHSVRVTDAVYKAKVDSGEVELDPWGRELSRTQDTSWYRLTDLESTNFYSFYSQYKTSKSFISPRYERSDIYKEHADVLANKIRSYYEAQLNVDYRTIDETKFVNAFMSSASGQITMNTFLKSEWTKVLTSYVAWVKENKVIAKGYADPEPMSVIGGSGNLVWYPVHFKFMIISAIDTAQTFVDNRNVSRWSDSYKSKLGVWYDGYSIVGMSSVVANDGWSDEFGLRNTENMFTSGLYFYDIS</sequence>
<feature type="chain" id="PRO_5020365804" evidence="1">
    <location>
        <begin position="24"/>
        <end position="381"/>
    </location>
</feature>
<evidence type="ECO:0000259" key="2">
    <source>
        <dbReference type="Pfam" id="PF07833"/>
    </source>
</evidence>
<dbReference type="EMBL" id="SSOB01000033">
    <property type="protein sequence ID" value="THF75269.1"/>
    <property type="molecule type" value="Genomic_DNA"/>
</dbReference>
<keyword evidence="1" id="KW-0732">Signal</keyword>
<keyword evidence="4" id="KW-1185">Reference proteome</keyword>
<reference evidence="3 4" key="1">
    <citation type="submission" date="2019-04" db="EMBL/GenBank/DDBJ databases">
        <title>Cohnella sp. nov. isolated from preserved vegetables.</title>
        <authorList>
            <person name="Lin S.-Y."/>
            <person name="Hung M.-H."/>
            <person name="Young C.-C."/>
        </authorList>
    </citation>
    <scope>NUCLEOTIDE SEQUENCE [LARGE SCALE GENOMIC DNA]</scope>
    <source>
        <strain evidence="3 4">CC-MHH1044</strain>
    </source>
</reference>
<gene>
    <name evidence="3" type="ORF">E6C55_22670</name>
</gene>
<dbReference type="RefSeq" id="WP_136372101.1">
    <property type="nucleotide sequence ID" value="NZ_SSOB01000033.1"/>
</dbReference>
<evidence type="ECO:0000313" key="3">
    <source>
        <dbReference type="EMBL" id="THF75269.1"/>
    </source>
</evidence>
<dbReference type="AlphaFoldDB" id="A0A4S4BKL5"/>
<dbReference type="Proteomes" id="UP000310636">
    <property type="component" value="Unassembled WGS sequence"/>
</dbReference>
<protein>
    <submittedName>
        <fullName evidence="3">Copper amine oxidase N-terminal domain-containing protein</fullName>
    </submittedName>
</protein>
<accession>A0A4S4BKL5</accession>
<comment type="caution">
    <text evidence="3">The sequence shown here is derived from an EMBL/GenBank/DDBJ whole genome shotgun (WGS) entry which is preliminary data.</text>
</comment>
<dbReference type="OrthoDB" id="7054537at2"/>
<dbReference type="Pfam" id="PF07833">
    <property type="entry name" value="Cu_amine_oxidN1"/>
    <property type="match status" value="1"/>
</dbReference>
<evidence type="ECO:0000313" key="4">
    <source>
        <dbReference type="Proteomes" id="UP000310636"/>
    </source>
</evidence>
<dbReference type="Gene3D" id="3.30.457.10">
    <property type="entry name" value="Copper amine oxidase-like, N-terminal domain"/>
    <property type="match status" value="1"/>
</dbReference>
<organism evidence="3 4">
    <name type="scientific">Cohnella fermenti</name>
    <dbReference type="NCBI Taxonomy" id="2565925"/>
    <lineage>
        <taxon>Bacteria</taxon>
        <taxon>Bacillati</taxon>
        <taxon>Bacillota</taxon>
        <taxon>Bacilli</taxon>
        <taxon>Bacillales</taxon>
        <taxon>Paenibacillaceae</taxon>
        <taxon>Cohnella</taxon>
    </lineage>
</organism>
<evidence type="ECO:0000256" key="1">
    <source>
        <dbReference type="SAM" id="SignalP"/>
    </source>
</evidence>
<dbReference type="SUPFAM" id="SSF55383">
    <property type="entry name" value="Copper amine oxidase, domain N"/>
    <property type="match status" value="1"/>
</dbReference>